<keyword evidence="6" id="KW-1185">Reference proteome</keyword>
<dbReference type="InterPro" id="IPR050703">
    <property type="entry name" value="Flavin_MAO"/>
</dbReference>
<dbReference type="EC" id="1.4.3.4" evidence="2"/>
<accession>A0A318ZKI4</accession>
<gene>
    <name evidence="5" type="ORF">BP01DRAFT_269164</name>
</gene>
<comment type="catalytic activity">
    <reaction evidence="3">
        <text>a secondary aliphatic amine + O2 + H2O = a primary amine + an aldehyde + H2O2</text>
        <dbReference type="Rhea" id="RHEA:26414"/>
        <dbReference type="ChEBI" id="CHEBI:15377"/>
        <dbReference type="ChEBI" id="CHEBI:15379"/>
        <dbReference type="ChEBI" id="CHEBI:16240"/>
        <dbReference type="ChEBI" id="CHEBI:17478"/>
        <dbReference type="ChEBI" id="CHEBI:58855"/>
        <dbReference type="ChEBI" id="CHEBI:65296"/>
        <dbReference type="EC" id="1.4.3.4"/>
    </reaction>
</comment>
<dbReference type="SUPFAM" id="SSF51905">
    <property type="entry name" value="FAD/NAD(P)-binding domain"/>
    <property type="match status" value="1"/>
</dbReference>
<evidence type="ECO:0000313" key="5">
    <source>
        <dbReference type="EMBL" id="PYH48079.1"/>
    </source>
</evidence>
<feature type="non-terminal residue" evidence="5">
    <location>
        <position position="1"/>
    </location>
</feature>
<feature type="domain" description="Amine oxidase" evidence="4">
    <location>
        <begin position="69"/>
        <end position="277"/>
    </location>
</feature>
<dbReference type="Proteomes" id="UP000248349">
    <property type="component" value="Unassembled WGS sequence"/>
</dbReference>
<dbReference type="PANTHER" id="PTHR43563:SF1">
    <property type="entry name" value="AMINE OXIDASE [FLAVIN-CONTAINING] B"/>
    <property type="match status" value="1"/>
</dbReference>
<dbReference type="Pfam" id="PF01593">
    <property type="entry name" value="Amino_oxidase"/>
    <property type="match status" value="1"/>
</dbReference>
<name>A0A318ZKI4_9EURO</name>
<evidence type="ECO:0000256" key="3">
    <source>
        <dbReference type="ARBA" id="ARBA00048448"/>
    </source>
</evidence>
<comment type="similarity">
    <text evidence="1">Belongs to the flavin monoamine oxidase family.</text>
</comment>
<dbReference type="STRING" id="1450539.A0A318ZKI4"/>
<dbReference type="PANTHER" id="PTHR43563">
    <property type="entry name" value="AMINE OXIDASE"/>
    <property type="match status" value="1"/>
</dbReference>
<feature type="non-terminal residue" evidence="5">
    <location>
        <position position="283"/>
    </location>
</feature>
<evidence type="ECO:0000256" key="2">
    <source>
        <dbReference type="ARBA" id="ARBA00012804"/>
    </source>
</evidence>
<protein>
    <recommendedName>
        <fullName evidence="2">monoamine oxidase</fullName>
        <ecNumber evidence="2">1.4.3.4</ecNumber>
    </recommendedName>
</protein>
<dbReference type="AlphaFoldDB" id="A0A318ZKI4"/>
<sequence>RPMQIEAAISPNERAAILGYVLTTSGGSLETTSFVKFLHWWALRHHTSQGLQDYQEEYQFVPGGGAGDGESVVCLSCPVQRVVGAGMGLIRRTTSSYTAARVVCTIPLNVPQDVSFIPPLDETRAAAIQTGHVNGCTKLYAEVNNKELRSWDGINYPYNNLIYANAVGATPAGYPTLVCFGPAENGLQPEEDVEETLQQVRNPNPEVINVRRLVFHNWVKDPYTRGAWFYPPPGLLDEALGKLRQRHGNVVFASADWPRGWRGFIDGAIEDGTRAAMVCSKEL</sequence>
<dbReference type="EMBL" id="KZ821222">
    <property type="protein sequence ID" value="PYH48079.1"/>
    <property type="molecule type" value="Genomic_DNA"/>
</dbReference>
<proteinExistence type="inferred from homology"/>
<organism evidence="5 6">
    <name type="scientific">Aspergillus saccharolyticus JOP 1030-1</name>
    <dbReference type="NCBI Taxonomy" id="1450539"/>
    <lineage>
        <taxon>Eukaryota</taxon>
        <taxon>Fungi</taxon>
        <taxon>Dikarya</taxon>
        <taxon>Ascomycota</taxon>
        <taxon>Pezizomycotina</taxon>
        <taxon>Eurotiomycetes</taxon>
        <taxon>Eurotiomycetidae</taxon>
        <taxon>Eurotiales</taxon>
        <taxon>Aspergillaceae</taxon>
        <taxon>Aspergillus</taxon>
        <taxon>Aspergillus subgen. Circumdati</taxon>
    </lineage>
</organism>
<dbReference type="InterPro" id="IPR002937">
    <property type="entry name" value="Amino_oxidase"/>
</dbReference>
<evidence type="ECO:0000259" key="4">
    <source>
        <dbReference type="Pfam" id="PF01593"/>
    </source>
</evidence>
<evidence type="ECO:0000256" key="1">
    <source>
        <dbReference type="ARBA" id="ARBA00005995"/>
    </source>
</evidence>
<dbReference type="GO" id="GO:0097621">
    <property type="term" value="F:monoamine oxidase activity"/>
    <property type="evidence" value="ECO:0007669"/>
    <property type="project" value="UniProtKB-EC"/>
</dbReference>
<dbReference type="GeneID" id="37072604"/>
<dbReference type="OrthoDB" id="7777654at2759"/>
<evidence type="ECO:0000313" key="6">
    <source>
        <dbReference type="Proteomes" id="UP000248349"/>
    </source>
</evidence>
<reference evidence="5 6" key="1">
    <citation type="submission" date="2016-12" db="EMBL/GenBank/DDBJ databases">
        <title>The genomes of Aspergillus section Nigri reveals drivers in fungal speciation.</title>
        <authorList>
            <consortium name="DOE Joint Genome Institute"/>
            <person name="Vesth T.C."/>
            <person name="Nybo J."/>
            <person name="Theobald S."/>
            <person name="Brandl J."/>
            <person name="Frisvad J.C."/>
            <person name="Nielsen K.F."/>
            <person name="Lyhne E.K."/>
            <person name="Kogle M.E."/>
            <person name="Kuo A."/>
            <person name="Riley R."/>
            <person name="Clum A."/>
            <person name="Nolan M."/>
            <person name="Lipzen A."/>
            <person name="Salamov A."/>
            <person name="Henrissat B."/>
            <person name="Wiebenga A."/>
            <person name="De Vries R.P."/>
            <person name="Grigoriev I.V."/>
            <person name="Mortensen U.H."/>
            <person name="Andersen M.R."/>
            <person name="Baker S.E."/>
        </authorList>
    </citation>
    <scope>NUCLEOTIDE SEQUENCE [LARGE SCALE GENOMIC DNA]</scope>
    <source>
        <strain evidence="5 6">JOP 1030-1</strain>
    </source>
</reference>
<dbReference type="Gene3D" id="3.50.50.60">
    <property type="entry name" value="FAD/NAD(P)-binding domain"/>
    <property type="match status" value="1"/>
</dbReference>
<dbReference type="RefSeq" id="XP_025434061.1">
    <property type="nucleotide sequence ID" value="XM_025571376.1"/>
</dbReference>
<dbReference type="SUPFAM" id="SSF54373">
    <property type="entry name" value="FAD-linked reductases, C-terminal domain"/>
    <property type="match status" value="1"/>
</dbReference>
<dbReference type="InterPro" id="IPR036188">
    <property type="entry name" value="FAD/NAD-bd_sf"/>
</dbReference>
<dbReference type="Gene3D" id="3.90.660.10">
    <property type="match status" value="2"/>
</dbReference>